<evidence type="ECO:0000256" key="1">
    <source>
        <dbReference type="ARBA" id="ARBA00004167"/>
    </source>
</evidence>
<organism evidence="7 8">
    <name type="scientific">Legionella quinlivanii</name>
    <dbReference type="NCBI Taxonomy" id="45073"/>
    <lineage>
        <taxon>Bacteria</taxon>
        <taxon>Pseudomonadati</taxon>
        <taxon>Pseudomonadota</taxon>
        <taxon>Gammaproteobacteria</taxon>
        <taxon>Legionellales</taxon>
        <taxon>Legionellaceae</taxon>
        <taxon>Legionella</taxon>
    </lineage>
</organism>
<reference evidence="7 8" key="1">
    <citation type="submission" date="2015-11" db="EMBL/GenBank/DDBJ databases">
        <title>Genomic analysis of 38 Legionella species identifies large and diverse effector repertoires.</title>
        <authorList>
            <person name="Burstein D."/>
            <person name="Amaro F."/>
            <person name="Zusman T."/>
            <person name="Lifshitz Z."/>
            <person name="Cohen O."/>
            <person name="Gilbert J.A."/>
            <person name="Pupko T."/>
            <person name="Shuman H.A."/>
            <person name="Segal G."/>
        </authorList>
    </citation>
    <scope>NUCLEOTIDE SEQUENCE [LARGE SCALE GENOMIC DNA]</scope>
    <source>
        <strain evidence="7 8">CDC#1442-AUS-E</strain>
    </source>
</reference>
<dbReference type="Gene3D" id="3.10.450.230">
    <property type="entry name" value="VirB8 protein"/>
    <property type="match status" value="1"/>
</dbReference>
<dbReference type="GO" id="GO:0016020">
    <property type="term" value="C:membrane"/>
    <property type="evidence" value="ECO:0007669"/>
    <property type="project" value="UniProtKB-SubCell"/>
</dbReference>
<dbReference type="CDD" id="cd16424">
    <property type="entry name" value="VirB8"/>
    <property type="match status" value="1"/>
</dbReference>
<comment type="subcellular location">
    <subcellularLocation>
        <location evidence="1">Membrane</location>
        <topology evidence="1">Single-pass membrane protein</topology>
    </subcellularLocation>
</comment>
<dbReference type="AlphaFoldDB" id="A0A0W0XU24"/>
<keyword evidence="2 5" id="KW-0812">Transmembrane</keyword>
<proteinExistence type="predicted"/>
<dbReference type="SUPFAM" id="SSF54427">
    <property type="entry name" value="NTF2-like"/>
    <property type="match status" value="1"/>
</dbReference>
<keyword evidence="4 5" id="KW-0472">Membrane</keyword>
<keyword evidence="8" id="KW-1185">Reference proteome</keyword>
<gene>
    <name evidence="7" type="primary">lvhB_3</name>
    <name evidence="7" type="ORF">Lqui_2154</name>
</gene>
<evidence type="ECO:0000256" key="5">
    <source>
        <dbReference type="SAM" id="Phobius"/>
    </source>
</evidence>
<dbReference type="Pfam" id="PF04335">
    <property type="entry name" value="VirB8"/>
    <property type="match status" value="1"/>
</dbReference>
<dbReference type="InterPro" id="IPR032710">
    <property type="entry name" value="NTF2-like_dom_sf"/>
</dbReference>
<evidence type="ECO:0000313" key="8">
    <source>
        <dbReference type="Proteomes" id="UP000054618"/>
    </source>
</evidence>
<keyword evidence="3 5" id="KW-1133">Transmembrane helix</keyword>
<evidence type="ECO:0000256" key="4">
    <source>
        <dbReference type="ARBA" id="ARBA00023136"/>
    </source>
</evidence>
<dbReference type="PATRIC" id="fig|45073.5.peg.2273"/>
<evidence type="ECO:0000259" key="6">
    <source>
        <dbReference type="Pfam" id="PF04335"/>
    </source>
</evidence>
<dbReference type="Proteomes" id="UP000054618">
    <property type="component" value="Unassembled WGS sequence"/>
</dbReference>
<dbReference type="STRING" id="45073.Lqui_2154"/>
<feature type="transmembrane region" description="Helical" evidence="5">
    <location>
        <begin position="35"/>
        <end position="55"/>
    </location>
</feature>
<sequence>MTTSKQPLNEYFKQAKHWADDQFARVEVSRNRYQMAFFTSMGLNLCAVLAVAVLAPMQTLVPMLVHHYDNGLTTIEPVTQTNAPINQTQVESDIVRYITHRESYEVSAYRAQYDLVGLLSSDSVNDEYLREQSKSNAQSPVLQLGTKFTRSVHVYSINFLDNVLFNDKDFPRNHYNVAEVVFTLIDTDKATGQQRETQYNALISWVYNQPSNAPDIRWKNWDGFQVTRYSKQLRNV</sequence>
<dbReference type="RefSeq" id="WP_058508245.1">
    <property type="nucleotide sequence ID" value="NZ_CAAAIK010000024.1"/>
</dbReference>
<evidence type="ECO:0000256" key="2">
    <source>
        <dbReference type="ARBA" id="ARBA00022692"/>
    </source>
</evidence>
<evidence type="ECO:0000256" key="3">
    <source>
        <dbReference type="ARBA" id="ARBA00022989"/>
    </source>
</evidence>
<dbReference type="OrthoDB" id="5636057at2"/>
<dbReference type="InterPro" id="IPR007430">
    <property type="entry name" value="VirB8"/>
</dbReference>
<accession>A0A0W0XU24</accession>
<comment type="caution">
    <text evidence="7">The sequence shown here is derived from an EMBL/GenBank/DDBJ whole genome shotgun (WGS) entry which is preliminary data.</text>
</comment>
<evidence type="ECO:0000313" key="7">
    <source>
        <dbReference type="EMBL" id="KTD47890.1"/>
    </source>
</evidence>
<feature type="domain" description="Bacterial virulence protein VirB8" evidence="6">
    <location>
        <begin position="15"/>
        <end position="230"/>
    </location>
</feature>
<protein>
    <submittedName>
        <fullName evidence="7">Vir protein</fullName>
    </submittedName>
</protein>
<dbReference type="EMBL" id="LNYS01000018">
    <property type="protein sequence ID" value="KTD47890.1"/>
    <property type="molecule type" value="Genomic_DNA"/>
</dbReference>
<name>A0A0W0XU24_9GAMM</name>